<keyword evidence="3" id="KW-1185">Reference proteome</keyword>
<accession>A0A076FGX1</accession>
<dbReference type="AlphaFoldDB" id="A0A076FGX1"/>
<dbReference type="EMBL" id="CP009043">
    <property type="protein sequence ID" value="AII15064.2"/>
    <property type="molecule type" value="Genomic_DNA"/>
</dbReference>
<protein>
    <submittedName>
        <fullName evidence="2">Putative lipooligosaccharide transport system, substrate-binding component (LptC family)</fullName>
    </submittedName>
</protein>
<keyword evidence="1" id="KW-0472">Membrane</keyword>
<feature type="transmembrane region" description="Helical" evidence="1">
    <location>
        <begin position="6"/>
        <end position="22"/>
    </location>
</feature>
<keyword evidence="1" id="KW-1133">Transmembrane helix</keyword>
<reference evidence="3" key="1">
    <citation type="journal article" date="2014" name="Genome Announc.">
        <title>Complete Genome Sequence of Campylobacter iguaniorum Strain 1485ET, Isolated from a Bearded Dragon (Pogona vitticeps).</title>
        <authorList>
            <person name="Gilbert M.J."/>
            <person name="Miller W.G."/>
            <person name="Yee E."/>
            <person name="Kik M."/>
            <person name="Wagenaar J.A."/>
            <person name="Duim B."/>
        </authorList>
    </citation>
    <scope>NUCLEOTIDE SEQUENCE [LARGE SCALE GENOMIC DNA]</scope>
    <source>
        <strain evidence="3">1485E</strain>
    </source>
</reference>
<organism evidence="2 3">
    <name type="scientific">Campylobacter iguaniorum</name>
    <dbReference type="NCBI Taxonomy" id="1244531"/>
    <lineage>
        <taxon>Bacteria</taxon>
        <taxon>Pseudomonadati</taxon>
        <taxon>Campylobacterota</taxon>
        <taxon>Epsilonproteobacteria</taxon>
        <taxon>Campylobacterales</taxon>
        <taxon>Campylobacteraceae</taxon>
        <taxon>Campylobacter</taxon>
    </lineage>
</organism>
<evidence type="ECO:0000256" key="1">
    <source>
        <dbReference type="SAM" id="Phobius"/>
    </source>
</evidence>
<dbReference type="eggNOG" id="ENOG5031934">
    <property type="taxonomic scope" value="Bacteria"/>
</dbReference>
<keyword evidence="1" id="KW-0812">Transmembrane</keyword>
<dbReference type="KEGG" id="caj:CIG1485E_1230"/>
<evidence type="ECO:0000313" key="3">
    <source>
        <dbReference type="Proteomes" id="UP000028486"/>
    </source>
</evidence>
<sequence>MVIKIFYVIISLFSVSMVFLMTQNPYSSKLEQGDISIANMEAKNIVDYELNATKTYARYDADNIIRYKNYDDISNFDGVILKGNTLHYLSSNKATATKDIITFYGDAKYKNSDKLNYNSERIIYNIALENLKSDSDFIMTQNSDKVVGKSVLYDMKDKKIFAKKVSGWYYTK</sequence>
<evidence type="ECO:0000313" key="2">
    <source>
        <dbReference type="EMBL" id="AII15064.2"/>
    </source>
</evidence>
<gene>
    <name evidence="2" type="ORF">CIG1485E_1230</name>
</gene>
<dbReference type="STRING" id="1244531.CIG2463D_1321"/>
<proteinExistence type="predicted"/>
<dbReference type="Proteomes" id="UP000028486">
    <property type="component" value="Chromosome"/>
</dbReference>
<name>A0A076FGX1_9BACT</name>